<evidence type="ECO:0000256" key="3">
    <source>
        <dbReference type="ARBA" id="ARBA00022989"/>
    </source>
</evidence>
<feature type="domain" description="O-antigen ligase-related" evidence="6">
    <location>
        <begin position="220"/>
        <end position="372"/>
    </location>
</feature>
<feature type="transmembrane region" description="Helical" evidence="5">
    <location>
        <begin position="65"/>
        <end position="84"/>
    </location>
</feature>
<keyword evidence="3 5" id="KW-1133">Transmembrane helix</keyword>
<feature type="transmembrane region" description="Helical" evidence="5">
    <location>
        <begin position="130"/>
        <end position="150"/>
    </location>
</feature>
<dbReference type="Pfam" id="PF04932">
    <property type="entry name" value="Wzy_C"/>
    <property type="match status" value="1"/>
</dbReference>
<comment type="subcellular location">
    <subcellularLocation>
        <location evidence="1">Membrane</location>
        <topology evidence="1">Multi-pass membrane protein</topology>
    </subcellularLocation>
</comment>
<dbReference type="PANTHER" id="PTHR37422">
    <property type="entry name" value="TEICHURONIC ACID BIOSYNTHESIS PROTEIN TUAE"/>
    <property type="match status" value="1"/>
</dbReference>
<feature type="transmembrane region" description="Helical" evidence="5">
    <location>
        <begin position="107"/>
        <end position="123"/>
    </location>
</feature>
<keyword evidence="4 5" id="KW-0472">Membrane</keyword>
<dbReference type="InterPro" id="IPR007016">
    <property type="entry name" value="O-antigen_ligase-rel_domated"/>
</dbReference>
<dbReference type="RefSeq" id="WP_065466317.1">
    <property type="nucleotide sequence ID" value="NZ_FLTX01000008.1"/>
</dbReference>
<protein>
    <recommendedName>
        <fullName evidence="6">O-antigen ligase-related domain-containing protein</fullName>
    </recommendedName>
</protein>
<dbReference type="InterPro" id="IPR051533">
    <property type="entry name" value="WaaL-like"/>
</dbReference>
<reference evidence="7 8" key="1">
    <citation type="submission" date="2016-08" db="EMBL/GenBank/DDBJ databases">
        <title>Evolution of the type three secretion system and type three effector repertoires in Xanthomonas.</title>
        <authorList>
            <person name="Merda D."/>
            <person name="Briand M."/>
            <person name="Bosis E."/>
            <person name="Rousseau C."/>
            <person name="Portier P."/>
            <person name="Jacques M.-A."/>
            <person name="Fischer-Le Saux M."/>
        </authorList>
    </citation>
    <scope>NUCLEOTIDE SEQUENCE [LARGE SCALE GENOMIC DNA]</scope>
    <source>
        <strain evidence="7 8">CFBP1976</strain>
    </source>
</reference>
<feature type="transmembrane region" description="Helical" evidence="5">
    <location>
        <begin position="214"/>
        <end position="245"/>
    </location>
</feature>
<evidence type="ECO:0000313" key="8">
    <source>
        <dbReference type="Proteomes" id="UP000239710"/>
    </source>
</evidence>
<proteinExistence type="predicted"/>
<keyword evidence="2 5" id="KW-0812">Transmembrane</keyword>
<dbReference type="PANTHER" id="PTHR37422:SF21">
    <property type="entry name" value="EXOQ-LIKE PROTEIN"/>
    <property type="match status" value="1"/>
</dbReference>
<dbReference type="EMBL" id="MDCE01000001">
    <property type="protein sequence ID" value="PPV08959.1"/>
    <property type="molecule type" value="Genomic_DNA"/>
</dbReference>
<name>A0ABX5BUY0_9XANT</name>
<evidence type="ECO:0000259" key="6">
    <source>
        <dbReference type="Pfam" id="PF04932"/>
    </source>
</evidence>
<keyword evidence="8" id="KW-1185">Reference proteome</keyword>
<evidence type="ECO:0000256" key="5">
    <source>
        <dbReference type="SAM" id="Phobius"/>
    </source>
</evidence>
<sequence>MTNSAAEVLPKAPVLTPDAGRWAPLWVILFVALWPTPGLAETVLSLGALFAAYSLLHARFRGGTRLLSGAAWALTSVLFLAYWLPQMLSAFDAVDAGRALRKSATDLRYLPFMWLCAIAVANAQRRRRTFTGLAVIAGVWALDALLQAAFGTSPLFFGIDQIKQLISGHGLCTAQELALVDRLSGVLGPCNLKFGQTLASLSPFLLLALGRRTAWAWAGAAAAVGIVLVLAGSRASWITYALIVLLSGWQRLGGRRVLAVAAVGALLAAAVVAVAPQARERIQRTTLAFGNGEQGVDQALSGRAQIWGAALCMIREHPLNGVGARGFRQAYPACNPAPDQAPAWGDGPAFHAHQIVLEILAETGVIGLLLWLAGAAQAWRAWRYSSEAAREQARPAMIALVATVFPINTHLAFYSSFWGGLSLMLAGLYAGALLNDDVGPLLPKPSQTRPSKAA</sequence>
<gene>
    <name evidence="7" type="ORF">XbrCFBP1976_00735</name>
</gene>
<feature type="transmembrane region" description="Helical" evidence="5">
    <location>
        <begin position="417"/>
        <end position="434"/>
    </location>
</feature>
<organism evidence="7 8">
    <name type="scientific">Xanthomonas bromi</name>
    <dbReference type="NCBI Taxonomy" id="56449"/>
    <lineage>
        <taxon>Bacteria</taxon>
        <taxon>Pseudomonadati</taxon>
        <taxon>Pseudomonadota</taxon>
        <taxon>Gammaproteobacteria</taxon>
        <taxon>Lysobacterales</taxon>
        <taxon>Lysobacteraceae</taxon>
        <taxon>Xanthomonas</taxon>
    </lineage>
</organism>
<accession>A0ABX5BUY0</accession>
<feature type="transmembrane region" description="Helical" evidence="5">
    <location>
        <begin position="352"/>
        <end position="372"/>
    </location>
</feature>
<evidence type="ECO:0000256" key="2">
    <source>
        <dbReference type="ARBA" id="ARBA00022692"/>
    </source>
</evidence>
<comment type="caution">
    <text evidence="7">The sequence shown here is derived from an EMBL/GenBank/DDBJ whole genome shotgun (WGS) entry which is preliminary data.</text>
</comment>
<evidence type="ECO:0000256" key="1">
    <source>
        <dbReference type="ARBA" id="ARBA00004141"/>
    </source>
</evidence>
<dbReference type="Proteomes" id="UP000239710">
    <property type="component" value="Unassembled WGS sequence"/>
</dbReference>
<feature type="transmembrane region" description="Helical" evidence="5">
    <location>
        <begin position="25"/>
        <end position="53"/>
    </location>
</feature>
<feature type="transmembrane region" description="Helical" evidence="5">
    <location>
        <begin position="257"/>
        <end position="275"/>
    </location>
</feature>
<evidence type="ECO:0000313" key="7">
    <source>
        <dbReference type="EMBL" id="PPV08959.1"/>
    </source>
</evidence>
<evidence type="ECO:0000256" key="4">
    <source>
        <dbReference type="ARBA" id="ARBA00023136"/>
    </source>
</evidence>